<feature type="domain" description="Amidohydrolase-related" evidence="2">
    <location>
        <begin position="37"/>
        <end position="346"/>
    </location>
</feature>
<dbReference type="GO" id="GO:0016787">
    <property type="term" value="F:hydrolase activity"/>
    <property type="evidence" value="ECO:0007669"/>
    <property type="project" value="UniProtKB-KW"/>
</dbReference>
<dbReference type="Proteomes" id="UP000321638">
    <property type="component" value="Unassembled WGS sequence"/>
</dbReference>
<comment type="caution">
    <text evidence="3">The sequence shown here is derived from an EMBL/GenBank/DDBJ whole genome shotgun (WGS) entry which is preliminary data.</text>
</comment>
<keyword evidence="3" id="KW-0378">Hydrolase</keyword>
<dbReference type="PANTHER" id="PTHR43569:SF1">
    <property type="entry name" value="BLL3371 PROTEIN"/>
    <property type="match status" value="1"/>
</dbReference>
<dbReference type="OrthoDB" id="7183088at2"/>
<dbReference type="PANTHER" id="PTHR43569">
    <property type="entry name" value="AMIDOHYDROLASE"/>
    <property type="match status" value="1"/>
</dbReference>
<name>A0A5C8PQM7_9HYPH</name>
<reference evidence="3 4" key="1">
    <citation type="submission" date="2019-06" db="EMBL/GenBank/DDBJ databases">
        <title>New taxonomy in bacterial strain CC-CFT640, isolated from vineyard.</title>
        <authorList>
            <person name="Lin S.-Y."/>
            <person name="Tsai C.-F."/>
            <person name="Young C.-C."/>
        </authorList>
    </citation>
    <scope>NUCLEOTIDE SEQUENCE [LARGE SCALE GENOMIC DNA]</scope>
    <source>
        <strain evidence="3 4">CC-CFT640</strain>
    </source>
</reference>
<dbReference type="InterPro" id="IPR032466">
    <property type="entry name" value="Metal_Hydrolase"/>
</dbReference>
<dbReference type="AlphaFoldDB" id="A0A5C8PQM7"/>
<evidence type="ECO:0000313" key="4">
    <source>
        <dbReference type="Proteomes" id="UP000321638"/>
    </source>
</evidence>
<dbReference type="RefSeq" id="WP_147846649.1">
    <property type="nucleotide sequence ID" value="NZ_VDUZ01000008.1"/>
</dbReference>
<organism evidence="3 4">
    <name type="scientific">Vineibacter terrae</name>
    <dbReference type="NCBI Taxonomy" id="2586908"/>
    <lineage>
        <taxon>Bacteria</taxon>
        <taxon>Pseudomonadati</taxon>
        <taxon>Pseudomonadota</taxon>
        <taxon>Alphaproteobacteria</taxon>
        <taxon>Hyphomicrobiales</taxon>
        <taxon>Vineibacter</taxon>
    </lineage>
</organism>
<evidence type="ECO:0000256" key="1">
    <source>
        <dbReference type="ARBA" id="ARBA00038310"/>
    </source>
</evidence>
<accession>A0A5C8PQM7</accession>
<proteinExistence type="inferred from homology"/>
<dbReference type="InterPro" id="IPR006680">
    <property type="entry name" value="Amidohydro-rel"/>
</dbReference>
<dbReference type="EMBL" id="VDUZ01000008">
    <property type="protein sequence ID" value="TXL77609.1"/>
    <property type="molecule type" value="Genomic_DNA"/>
</dbReference>
<gene>
    <name evidence="3" type="ORF">FHP25_09260</name>
</gene>
<sequence length="348" mass="37323">MSTTVDPALISNDFLRVRPDWLALRTEAVLEPDLPIVDPHHHLWDHPGNPYLLSDLLADTGSGHSVMATVYVEARSMYRAGGPIELRSLGETEFVNGIAAMSASGAYGPTAACAAIIGNVDLRLGSRARAALEAHVAVSGGRFRGIRNVSAWHPDGIKATSASPPQGLLLDRGFRDGFACLAPLGLTFDAWLMHTQLDEVLDLARAFPDTTIVLDHVGGPVGIGPYVGQREAVFAAWAAAIRALARCPNVNVKLGGLGMHLIGFDFHARPQPPSSQDLASAWKPYIETCIAAFGAGRCMFESNFPVDKGTCSYRVLWNAFKRLTTGFSADEKAALYSGTARKVYRLPG</sequence>
<protein>
    <submittedName>
        <fullName evidence="3">Amidohydrolase</fullName>
    </submittedName>
</protein>
<keyword evidence="4" id="KW-1185">Reference proteome</keyword>
<evidence type="ECO:0000313" key="3">
    <source>
        <dbReference type="EMBL" id="TXL77609.1"/>
    </source>
</evidence>
<dbReference type="SUPFAM" id="SSF51556">
    <property type="entry name" value="Metallo-dependent hydrolases"/>
    <property type="match status" value="1"/>
</dbReference>
<dbReference type="Gene3D" id="3.20.20.140">
    <property type="entry name" value="Metal-dependent hydrolases"/>
    <property type="match status" value="1"/>
</dbReference>
<dbReference type="InterPro" id="IPR052350">
    <property type="entry name" value="Metallo-dep_Lactonases"/>
</dbReference>
<comment type="similarity">
    <text evidence="1">Belongs to the metallo-dependent hydrolases superfamily.</text>
</comment>
<evidence type="ECO:0000259" key="2">
    <source>
        <dbReference type="Pfam" id="PF04909"/>
    </source>
</evidence>
<dbReference type="Pfam" id="PF04909">
    <property type="entry name" value="Amidohydro_2"/>
    <property type="match status" value="1"/>
</dbReference>